<reference evidence="2" key="1">
    <citation type="submission" date="2021-06" db="EMBL/GenBank/DDBJ databases">
        <authorList>
            <person name="Kallberg Y."/>
            <person name="Tangrot J."/>
            <person name="Rosling A."/>
        </authorList>
    </citation>
    <scope>NUCLEOTIDE SEQUENCE</scope>
    <source>
        <strain evidence="2">MT106</strain>
    </source>
</reference>
<name>A0A9N9EEE1_9GLOM</name>
<dbReference type="EMBL" id="CAJVPL010008215">
    <property type="protein sequence ID" value="CAG8673377.1"/>
    <property type="molecule type" value="Genomic_DNA"/>
</dbReference>
<proteinExistence type="predicted"/>
<gene>
    <name evidence="2" type="ORF">AGERDE_LOCUS12358</name>
</gene>
<evidence type="ECO:0000313" key="3">
    <source>
        <dbReference type="Proteomes" id="UP000789831"/>
    </source>
</evidence>
<protein>
    <submittedName>
        <fullName evidence="2">1937_t:CDS:1</fullName>
    </submittedName>
</protein>
<evidence type="ECO:0000313" key="2">
    <source>
        <dbReference type="EMBL" id="CAG8673377.1"/>
    </source>
</evidence>
<accession>A0A9N9EEE1</accession>
<dbReference type="SUPFAM" id="SSF52540">
    <property type="entry name" value="P-loop containing nucleoside triphosphate hydrolases"/>
    <property type="match status" value="1"/>
</dbReference>
<evidence type="ECO:0000256" key="1">
    <source>
        <dbReference type="SAM" id="MobiDB-lite"/>
    </source>
</evidence>
<dbReference type="Proteomes" id="UP000789831">
    <property type="component" value="Unassembled WGS sequence"/>
</dbReference>
<feature type="region of interest" description="Disordered" evidence="1">
    <location>
        <begin position="61"/>
        <end position="109"/>
    </location>
</feature>
<dbReference type="InterPro" id="IPR027417">
    <property type="entry name" value="P-loop_NTPase"/>
</dbReference>
<organism evidence="2 3">
    <name type="scientific">Ambispora gerdemannii</name>
    <dbReference type="NCBI Taxonomy" id="144530"/>
    <lineage>
        <taxon>Eukaryota</taxon>
        <taxon>Fungi</taxon>
        <taxon>Fungi incertae sedis</taxon>
        <taxon>Mucoromycota</taxon>
        <taxon>Glomeromycotina</taxon>
        <taxon>Glomeromycetes</taxon>
        <taxon>Archaeosporales</taxon>
        <taxon>Ambisporaceae</taxon>
        <taxon>Ambispora</taxon>
    </lineage>
</organism>
<dbReference type="AlphaFoldDB" id="A0A9N9EEE1"/>
<dbReference type="Gene3D" id="3.40.50.300">
    <property type="entry name" value="P-loop containing nucleotide triphosphate hydrolases"/>
    <property type="match status" value="1"/>
</dbReference>
<keyword evidence="3" id="KW-1185">Reference proteome</keyword>
<comment type="caution">
    <text evidence="2">The sequence shown here is derived from an EMBL/GenBank/DDBJ whole genome shotgun (WGS) entry which is preliminary data.</text>
</comment>
<sequence>MTKPTELSLPELQQQHKEITKWKNTYDNQTRMIILEGNIDVGKTTQLNLIKKGLEKHGLTVKNDSETHKNVPRNTKLRYTDTIMNYDTSITEKTDETTSEESGTETKKP</sequence>